<evidence type="ECO:0000256" key="2">
    <source>
        <dbReference type="SAM" id="SignalP"/>
    </source>
</evidence>
<dbReference type="InterPro" id="IPR040220">
    <property type="entry name" value="DD11"/>
</dbReference>
<dbReference type="GeneID" id="111284194"/>
<proteinExistence type="predicted"/>
<keyword evidence="4" id="KW-1185">Reference proteome</keyword>
<dbReference type="AlphaFoldDB" id="A0A6P5XJS4"/>
<reference evidence="5" key="1">
    <citation type="submission" date="2025-08" db="UniProtKB">
        <authorList>
            <consortium name="RefSeq"/>
        </authorList>
    </citation>
    <scope>IDENTIFICATION</scope>
    <source>
        <tissue evidence="5">Fruit stalk</tissue>
    </source>
</reference>
<sequence>MPKFNFPTILILAILLLACELAIISPVLAYNDVDIGDISPSAVTDDDMITSSSLDAGQLEDLYQRCVVMLGDECGDEIFDLIFRNDSLIVTDKDIGLVSKYCCDKLLNMGRNCHDQLVNVIAQTTHFSTNSSATVPRSSQVWDLCSLSSS</sequence>
<dbReference type="Pfam" id="PF05617">
    <property type="entry name" value="Prolamin_like"/>
    <property type="match status" value="1"/>
</dbReference>
<dbReference type="RefSeq" id="XP_022728649.1">
    <property type="nucleotide sequence ID" value="XM_022872914.1"/>
</dbReference>
<dbReference type="PROSITE" id="PS51257">
    <property type="entry name" value="PROKAR_LIPOPROTEIN"/>
    <property type="match status" value="1"/>
</dbReference>
<feature type="domain" description="Prolamin-like" evidence="3">
    <location>
        <begin position="66"/>
        <end position="146"/>
    </location>
</feature>
<gene>
    <name evidence="5" type="primary">LOC111284194</name>
</gene>
<name>A0A6P5XJS4_DURZI</name>
<dbReference type="OrthoDB" id="1603029at2759"/>
<keyword evidence="1 2" id="KW-0732">Signal</keyword>
<protein>
    <submittedName>
        <fullName evidence="5">Protein DOWN-REGULATED IN DIF1 11-like</fullName>
    </submittedName>
</protein>
<dbReference type="InterPro" id="IPR008502">
    <property type="entry name" value="Prolamin-like"/>
</dbReference>
<dbReference type="Proteomes" id="UP000515121">
    <property type="component" value="Unplaced"/>
</dbReference>
<evidence type="ECO:0000259" key="3">
    <source>
        <dbReference type="Pfam" id="PF05617"/>
    </source>
</evidence>
<dbReference type="PANTHER" id="PTHR31207">
    <property type="entry name" value="ECA1 GAMETOGENESIS FAMILY PROTEIN (DUF784)-RELATED-RELATED"/>
    <property type="match status" value="1"/>
</dbReference>
<evidence type="ECO:0000313" key="5">
    <source>
        <dbReference type="RefSeq" id="XP_022728649.1"/>
    </source>
</evidence>
<dbReference type="PANTHER" id="PTHR31207:SF23">
    <property type="entry name" value="DOWNREGULATED IN DIF1 18-RELATED"/>
    <property type="match status" value="1"/>
</dbReference>
<organism evidence="4 5">
    <name type="scientific">Durio zibethinus</name>
    <name type="common">Durian</name>
    <dbReference type="NCBI Taxonomy" id="66656"/>
    <lineage>
        <taxon>Eukaryota</taxon>
        <taxon>Viridiplantae</taxon>
        <taxon>Streptophyta</taxon>
        <taxon>Embryophyta</taxon>
        <taxon>Tracheophyta</taxon>
        <taxon>Spermatophyta</taxon>
        <taxon>Magnoliopsida</taxon>
        <taxon>eudicotyledons</taxon>
        <taxon>Gunneridae</taxon>
        <taxon>Pentapetalae</taxon>
        <taxon>rosids</taxon>
        <taxon>malvids</taxon>
        <taxon>Malvales</taxon>
        <taxon>Malvaceae</taxon>
        <taxon>Helicteroideae</taxon>
        <taxon>Durio</taxon>
    </lineage>
</organism>
<feature type="chain" id="PRO_5027670164" evidence="2">
    <location>
        <begin position="30"/>
        <end position="150"/>
    </location>
</feature>
<feature type="signal peptide" evidence="2">
    <location>
        <begin position="1"/>
        <end position="29"/>
    </location>
</feature>
<evidence type="ECO:0000313" key="4">
    <source>
        <dbReference type="Proteomes" id="UP000515121"/>
    </source>
</evidence>
<evidence type="ECO:0000256" key="1">
    <source>
        <dbReference type="ARBA" id="ARBA00022729"/>
    </source>
</evidence>
<accession>A0A6P5XJS4</accession>
<dbReference type="KEGG" id="dzi:111284194"/>